<dbReference type="Proteomes" id="UP000480178">
    <property type="component" value="Chromosome"/>
</dbReference>
<organism evidence="1 2">
    <name type="scientific">Rhodocytophaga rosea</name>
    <dbReference type="NCBI Taxonomy" id="2704465"/>
    <lineage>
        <taxon>Bacteria</taxon>
        <taxon>Pseudomonadati</taxon>
        <taxon>Bacteroidota</taxon>
        <taxon>Cytophagia</taxon>
        <taxon>Cytophagales</taxon>
        <taxon>Rhodocytophagaceae</taxon>
        <taxon>Rhodocytophaga</taxon>
    </lineage>
</organism>
<protein>
    <submittedName>
        <fullName evidence="1">Uncharacterized protein</fullName>
    </submittedName>
</protein>
<dbReference type="RefSeq" id="WP_162442092.1">
    <property type="nucleotide sequence ID" value="NZ_CP048222.1"/>
</dbReference>
<dbReference type="AlphaFoldDB" id="A0A6C0GDD7"/>
<evidence type="ECO:0000313" key="2">
    <source>
        <dbReference type="Proteomes" id="UP000480178"/>
    </source>
</evidence>
<proteinExistence type="predicted"/>
<keyword evidence="2" id="KW-1185">Reference proteome</keyword>
<gene>
    <name evidence="1" type="ORF">GXP67_04695</name>
</gene>
<dbReference type="KEGG" id="rhoz:GXP67_04695"/>
<sequence length="961" mass="112200">MEKPLFIDNKPPENQGLNFEYLRSEGVKYIQQLCGAFWTDYNEHDPGVTILEVLCYALTDLSYRVDFDIQDHLYNSSKADQSFLRPSQILPSNALTINDYRRLVFDSILDVKNVWFIPVESEESSLRGLYKIVVNVDDQIKEEDRRQQVLHNVLEVYARNRNICEDVAEIKLLEYIYISIHADVEIDGTRDLESILAEIFFRVDEYLCPQIRIYSLEELLEQDYSLNEIFNGPLLKNGFIKTEDLLPKQNKILISEITKIMMQVRGVTSVKNLYLKIGEDTYHNQVDIDENKLPKLLTEFEGKSRNYTIQFSKGSVNYTLVDRQIVRRKLNELQSANRRIYRLTEEAIEVSKGKDLKIDEYYSIQNHFPVTYGIGSYGLPQSPSPQRRAQAKQLKGFLLLFEQILANYLSQLAHVKDILSIKSDVEQTYFHQNLYAVPDVSPLLANRPYEFIRDALFGAFHIPLEYRQGLSRLVQAQDNFINRRSRFLDYLLAIHGETFVQYSLSQFNYYFNEEEFERHLVRDKTRLLQFLPYINHNRAKASDYFNDSLSTENVAGMEAKLCVLLGLGMVNGKYTEQMIYEEHSLIGHFKGYGLKLLDEYASQTDSQLWEKAYSLHQSTIDPDQIDKSFDYIDLADVSSDTFTSEQKQDLLQKTLPFQSKMLTTDFLRKGIILHHYRIGAAKDGSSFQVVFNSGEEQEWMYIGQFETQDEATTGVLSLIDFLKELNISSEGLHLVEHILLRPEAQEKKFGFYVLDELGTPFLSTVSTYTFSQRKMMVEAFREHITTYANYSVEGRSDGDFEIHMKFPVPAWNEPLTMVSMKAYESVQEIHEKMERLYNFLSDKDDIIPFEDKLSLYVQYTKDTPQVPEDFYSYRISILLPDWTARFHNPEFKAIAEETIFNNQPANVSSRCFWLNTEDMKTFEKYYYRWNSAGIRSTANKTQLDKLNNDLTQLLLNLINKQ</sequence>
<dbReference type="EMBL" id="CP048222">
    <property type="protein sequence ID" value="QHT66019.1"/>
    <property type="molecule type" value="Genomic_DNA"/>
</dbReference>
<name>A0A6C0GDD7_9BACT</name>
<accession>A0A6C0GDD7</accession>
<reference evidence="1 2" key="1">
    <citation type="submission" date="2020-01" db="EMBL/GenBank/DDBJ databases">
        <authorList>
            <person name="Kim M.K."/>
        </authorList>
    </citation>
    <scope>NUCLEOTIDE SEQUENCE [LARGE SCALE GENOMIC DNA]</scope>
    <source>
        <strain evidence="1 2">172606-1</strain>
    </source>
</reference>
<evidence type="ECO:0000313" key="1">
    <source>
        <dbReference type="EMBL" id="QHT66019.1"/>
    </source>
</evidence>